<dbReference type="Gene3D" id="1.10.443.10">
    <property type="entry name" value="Intergrase catalytic core"/>
    <property type="match status" value="1"/>
</dbReference>
<organism evidence="4">
    <name type="scientific">Inoviridae sp. ctwVE22</name>
    <dbReference type="NCBI Taxonomy" id="2825786"/>
    <lineage>
        <taxon>Viruses</taxon>
        <taxon>Monodnaviria</taxon>
        <taxon>Loebvirae</taxon>
        <taxon>Hofneiviricota</taxon>
        <taxon>Faserviricetes</taxon>
        <taxon>Tubulavirales</taxon>
        <taxon>Inoviridae</taxon>
    </lineage>
</organism>
<evidence type="ECO:0000313" key="4">
    <source>
        <dbReference type="EMBL" id="DAF87914.1"/>
    </source>
</evidence>
<dbReference type="GO" id="GO:0006310">
    <property type="term" value="P:DNA recombination"/>
    <property type="evidence" value="ECO:0007669"/>
    <property type="project" value="UniProtKB-KW"/>
</dbReference>
<dbReference type="InterPro" id="IPR050090">
    <property type="entry name" value="Tyrosine_recombinase_XerCD"/>
</dbReference>
<comment type="similarity">
    <text evidence="1">Belongs to the 'phage' integrase family.</text>
</comment>
<dbReference type="InterPro" id="IPR013762">
    <property type="entry name" value="Integrase-like_cat_sf"/>
</dbReference>
<keyword evidence="2" id="KW-0233">DNA recombination</keyword>
<dbReference type="SUPFAM" id="SSF56349">
    <property type="entry name" value="DNA breaking-rejoining enzymes"/>
    <property type="match status" value="1"/>
</dbReference>
<evidence type="ECO:0000256" key="1">
    <source>
        <dbReference type="ARBA" id="ARBA00008857"/>
    </source>
</evidence>
<dbReference type="EMBL" id="BK015972">
    <property type="protein sequence ID" value="DAF87914.1"/>
    <property type="molecule type" value="Genomic_DNA"/>
</dbReference>
<sequence length="302" mass="35526">MNFKEFYYKDFRPSYLEGVVRYPEQTDYVIEQNCKPINGKDLSEIGLSDLNNLIKQCDDTYCIDRVKKLRSVLKRIMRYAYACRYTPIDLSAFELRRCRKRPETVQQLSFTAEQAAFLTSGDSTIMKMFRFECLTGLRREEILALRWENVDLKARRIFVCQTVVVLKGCARLVNDTKNHKFRYVELNESAYKLLLSVPQTCDFVFGNPRSKNFLSPRRYHEEYNTMFIRKNEEWKKTHADGLPHLTPHKFRHTFASLLTANGADVKTVADLLGHTKLDTTNIYLHSYDDLRRQAVDKIQLDN</sequence>
<name>A0A8S5U0H4_9VIRU</name>
<feature type="domain" description="Tyr recombinase" evidence="3">
    <location>
        <begin position="103"/>
        <end position="296"/>
    </location>
</feature>
<dbReference type="Pfam" id="PF00589">
    <property type="entry name" value="Phage_integrase"/>
    <property type="match status" value="1"/>
</dbReference>
<evidence type="ECO:0000259" key="3">
    <source>
        <dbReference type="PROSITE" id="PS51898"/>
    </source>
</evidence>
<dbReference type="InterPro" id="IPR002104">
    <property type="entry name" value="Integrase_catalytic"/>
</dbReference>
<protein>
    <submittedName>
        <fullName evidence="4">Integrase</fullName>
    </submittedName>
</protein>
<dbReference type="InterPro" id="IPR011010">
    <property type="entry name" value="DNA_brk_join_enz"/>
</dbReference>
<evidence type="ECO:0000256" key="2">
    <source>
        <dbReference type="ARBA" id="ARBA00023172"/>
    </source>
</evidence>
<reference evidence="4" key="1">
    <citation type="journal article" date="2021" name="Proc. Natl. Acad. Sci. U.S.A.">
        <title>A Catalog of Tens of Thousands of Viruses from Human Metagenomes Reveals Hidden Associations with Chronic Diseases.</title>
        <authorList>
            <person name="Tisza M.J."/>
            <person name="Buck C.B."/>
        </authorList>
    </citation>
    <scope>NUCLEOTIDE SEQUENCE</scope>
    <source>
        <strain evidence="4">CtwVE22</strain>
    </source>
</reference>
<dbReference type="CDD" id="cd01189">
    <property type="entry name" value="INT_ICEBs1_C_like"/>
    <property type="match status" value="1"/>
</dbReference>
<dbReference type="GO" id="GO:0003677">
    <property type="term" value="F:DNA binding"/>
    <property type="evidence" value="ECO:0007669"/>
    <property type="project" value="InterPro"/>
</dbReference>
<dbReference type="PANTHER" id="PTHR30349">
    <property type="entry name" value="PHAGE INTEGRASE-RELATED"/>
    <property type="match status" value="1"/>
</dbReference>
<proteinExistence type="inferred from homology"/>
<dbReference type="PROSITE" id="PS51898">
    <property type="entry name" value="TYR_RECOMBINASE"/>
    <property type="match status" value="1"/>
</dbReference>
<accession>A0A8S5U0H4</accession>
<dbReference type="GO" id="GO:0015074">
    <property type="term" value="P:DNA integration"/>
    <property type="evidence" value="ECO:0007669"/>
    <property type="project" value="InterPro"/>
</dbReference>